<evidence type="ECO:0000259" key="1">
    <source>
        <dbReference type="Pfam" id="PF01656"/>
    </source>
</evidence>
<evidence type="ECO:0000313" key="2">
    <source>
        <dbReference type="EMBL" id="EZQ10713.1"/>
    </source>
</evidence>
<dbReference type="SUPFAM" id="SSF52540">
    <property type="entry name" value="P-loop containing nucleoside triphosphate hydrolases"/>
    <property type="match status" value="1"/>
</dbReference>
<comment type="caution">
    <text evidence="2">The sequence shown here is derived from an EMBL/GenBank/DDBJ whole genome shotgun (WGS) entry which is preliminary data.</text>
</comment>
<reference evidence="2 3" key="1">
    <citation type="submission" date="2014-03" db="EMBL/GenBank/DDBJ databases">
        <title>Draft genome sequence of the novel thermoacidophilic archaea Acidianus copahuensis ALE1 strain, isolated from Copahue volcanic area in Neuquen Argentina.</title>
        <authorList>
            <person name="Urbieta M.S."/>
            <person name="Rascovan N."/>
            <person name="Castro C."/>
            <person name="Revale S."/>
            <person name="Giaveno M.A."/>
            <person name="Vazquez M.P."/>
            <person name="Donati E.R."/>
        </authorList>
    </citation>
    <scope>NUCLEOTIDE SEQUENCE [LARGE SCALE GENOMIC DNA]</scope>
    <source>
        <strain evidence="2 3">ALE1</strain>
    </source>
</reference>
<dbReference type="EMBL" id="JFZT01000020">
    <property type="protein sequence ID" value="EZQ10713.1"/>
    <property type="molecule type" value="Genomic_DNA"/>
</dbReference>
<protein>
    <recommendedName>
        <fullName evidence="1">CobQ/CobB/MinD/ParA nucleotide binding domain-containing protein</fullName>
    </recommendedName>
</protein>
<organism evidence="2 3">
    <name type="scientific">Candidatus Acidianus copahuensis</name>
    <dbReference type="NCBI Taxonomy" id="1160895"/>
    <lineage>
        <taxon>Archaea</taxon>
        <taxon>Thermoproteota</taxon>
        <taxon>Thermoprotei</taxon>
        <taxon>Sulfolobales</taxon>
        <taxon>Sulfolobaceae</taxon>
        <taxon>Acidianus</taxon>
    </lineage>
</organism>
<dbReference type="Pfam" id="PF01656">
    <property type="entry name" value="CbiA"/>
    <property type="match status" value="1"/>
</dbReference>
<dbReference type="Proteomes" id="UP000024332">
    <property type="component" value="Unassembled WGS sequence"/>
</dbReference>
<feature type="domain" description="CobQ/CobB/MinD/ParA nucleotide binding" evidence="1">
    <location>
        <begin position="4"/>
        <end position="162"/>
    </location>
</feature>
<accession>A0A031LUA8</accession>
<sequence length="210" mass="23471">MRLSVQGIKGGTGKSTISLLLASKLAQNELKVLVIDADRLSYLSNLAKIKGNGILVDEDSRENIYDMPIGAGNITLIKLGSADKGNWNAYKKFLSENQFDHYIVDSSGLIRDKLEEEAKAFHSVVKEKETKVYVSTPGSLNNINFSIGRIEKPSWLIINMVPLGYTTNSIDKLNFERILTIPFIEELISFQGSISDILKLTRPYYDIIKL</sequence>
<proteinExistence type="predicted"/>
<gene>
    <name evidence="2" type="ORF">CM19_03530</name>
</gene>
<dbReference type="Gene3D" id="3.40.50.300">
    <property type="entry name" value="P-loop containing nucleotide triphosphate hydrolases"/>
    <property type="match status" value="1"/>
</dbReference>
<name>A0A031LUA8_9CREN</name>
<dbReference type="RefSeq" id="WP_048099019.1">
    <property type="nucleotide sequence ID" value="NZ_JFZT01000020.1"/>
</dbReference>
<dbReference type="InterPro" id="IPR002586">
    <property type="entry name" value="CobQ/CobB/MinD/ParA_Nub-bd_dom"/>
</dbReference>
<evidence type="ECO:0000313" key="3">
    <source>
        <dbReference type="Proteomes" id="UP000024332"/>
    </source>
</evidence>
<dbReference type="OrthoDB" id="36110at2157"/>
<dbReference type="STRING" id="1160895.CM19_03530"/>
<keyword evidence="3" id="KW-1185">Reference proteome</keyword>
<dbReference type="AlphaFoldDB" id="A0A031LUA8"/>
<dbReference type="InterPro" id="IPR027417">
    <property type="entry name" value="P-loop_NTPase"/>
</dbReference>